<feature type="compositionally biased region" description="Polar residues" evidence="1">
    <location>
        <begin position="88"/>
        <end position="99"/>
    </location>
</feature>
<proteinExistence type="predicted"/>
<keyword evidence="3" id="KW-1185">Reference proteome</keyword>
<reference evidence="2 3" key="1">
    <citation type="journal article" date="2010" name="Science">
        <title>Genomic analysis of organismal complexity in the multicellular green alga Volvox carteri.</title>
        <authorList>
            <person name="Prochnik S.E."/>
            <person name="Umen J."/>
            <person name="Nedelcu A.M."/>
            <person name="Hallmann A."/>
            <person name="Miller S.M."/>
            <person name="Nishii I."/>
            <person name="Ferris P."/>
            <person name="Kuo A."/>
            <person name="Mitros T."/>
            <person name="Fritz-Laylin L.K."/>
            <person name="Hellsten U."/>
            <person name="Chapman J."/>
            <person name="Simakov O."/>
            <person name="Rensing S.A."/>
            <person name="Terry A."/>
            <person name="Pangilinan J."/>
            <person name="Kapitonov V."/>
            <person name="Jurka J."/>
            <person name="Salamov A."/>
            <person name="Shapiro H."/>
            <person name="Schmutz J."/>
            <person name="Grimwood J."/>
            <person name="Lindquist E."/>
            <person name="Lucas S."/>
            <person name="Grigoriev I.V."/>
            <person name="Schmitt R."/>
            <person name="Kirk D."/>
            <person name="Rokhsar D.S."/>
        </authorList>
    </citation>
    <scope>NUCLEOTIDE SEQUENCE [LARGE SCALE GENOMIC DNA]</scope>
    <source>
        <strain evidence="3">f. Nagariensis / Eve</strain>
    </source>
</reference>
<feature type="region of interest" description="Disordered" evidence="1">
    <location>
        <begin position="49"/>
        <end position="106"/>
    </location>
</feature>
<dbReference type="Proteomes" id="UP000001058">
    <property type="component" value="Unassembled WGS sequence"/>
</dbReference>
<dbReference type="InParanoid" id="D8UCZ0"/>
<accession>D8UCZ0</accession>
<dbReference type="AlphaFoldDB" id="D8UCZ0"/>
<evidence type="ECO:0000256" key="1">
    <source>
        <dbReference type="SAM" id="MobiDB-lite"/>
    </source>
</evidence>
<gene>
    <name evidence="2" type="ORF">VOLCADRAFT_97528</name>
</gene>
<dbReference type="EMBL" id="GL378382">
    <property type="protein sequence ID" value="EFJ42475.1"/>
    <property type="molecule type" value="Genomic_DNA"/>
</dbReference>
<dbReference type="RefSeq" id="XP_002956538.1">
    <property type="nucleotide sequence ID" value="XM_002956492.1"/>
</dbReference>
<name>D8UCZ0_VOLCA</name>
<sequence>MQHRTFFYSSCVLGQNGPINGTYDDGDGDGDNNNIQHAMYMQVRRCHPKQGEGAVSGRCTAAPSGGGAALKTRQTLKRRPPERHHRTQLGQRLSESQPAYSKENPG</sequence>
<dbReference type="GeneID" id="9619793"/>
<evidence type="ECO:0000313" key="2">
    <source>
        <dbReference type="EMBL" id="EFJ42475.1"/>
    </source>
</evidence>
<organism evidence="3">
    <name type="scientific">Volvox carteri f. nagariensis</name>
    <dbReference type="NCBI Taxonomy" id="3068"/>
    <lineage>
        <taxon>Eukaryota</taxon>
        <taxon>Viridiplantae</taxon>
        <taxon>Chlorophyta</taxon>
        <taxon>core chlorophytes</taxon>
        <taxon>Chlorophyceae</taxon>
        <taxon>CS clade</taxon>
        <taxon>Chlamydomonadales</taxon>
        <taxon>Volvocaceae</taxon>
        <taxon>Volvox</taxon>
    </lineage>
</organism>
<feature type="compositionally biased region" description="Basic residues" evidence="1">
    <location>
        <begin position="74"/>
        <end position="87"/>
    </location>
</feature>
<protein>
    <submittedName>
        <fullName evidence="2">Uncharacterized protein</fullName>
    </submittedName>
</protein>
<dbReference type="KEGG" id="vcn:VOLCADRAFT_97528"/>
<evidence type="ECO:0000313" key="3">
    <source>
        <dbReference type="Proteomes" id="UP000001058"/>
    </source>
</evidence>